<accession>A0A2T7NPD1</accession>
<feature type="domain" description="NHR" evidence="8">
    <location>
        <begin position="1"/>
        <end position="138"/>
    </location>
</feature>
<keyword evidence="10" id="KW-1185">Reference proteome</keyword>
<dbReference type="Gene3D" id="2.60.120.920">
    <property type="match status" value="1"/>
</dbReference>
<dbReference type="EMBL" id="PZQS01000010">
    <property type="protein sequence ID" value="PVD23030.1"/>
    <property type="molecule type" value="Genomic_DNA"/>
</dbReference>
<evidence type="ECO:0000259" key="8">
    <source>
        <dbReference type="PROSITE" id="PS51065"/>
    </source>
</evidence>
<dbReference type="InterPro" id="IPR011029">
    <property type="entry name" value="DEATH-like_dom_sf"/>
</dbReference>
<evidence type="ECO:0000313" key="9">
    <source>
        <dbReference type="EMBL" id="PVD23030.1"/>
    </source>
</evidence>
<dbReference type="Proteomes" id="UP000245119">
    <property type="component" value="Linkage Group LG10"/>
</dbReference>
<evidence type="ECO:0000256" key="1">
    <source>
        <dbReference type="ARBA" id="ARBA00022723"/>
    </source>
</evidence>
<dbReference type="Pfam" id="PF07177">
    <property type="entry name" value="Neuralized"/>
    <property type="match status" value="1"/>
</dbReference>
<feature type="domain" description="Death" evidence="6">
    <location>
        <begin position="843"/>
        <end position="909"/>
    </location>
</feature>
<dbReference type="SUPFAM" id="SSF47986">
    <property type="entry name" value="DEATH domain"/>
    <property type="match status" value="1"/>
</dbReference>
<dbReference type="Pfam" id="PF16095">
    <property type="entry name" value="COR-A"/>
    <property type="match status" value="1"/>
</dbReference>
<dbReference type="STRING" id="400727.A0A2T7NPD1"/>
<dbReference type="PANTHER" id="PTHR47508">
    <property type="entry name" value="SAM DOMAIN-CONTAINING PROTEIN-RELATED"/>
    <property type="match status" value="1"/>
</dbReference>
<evidence type="ECO:0000256" key="5">
    <source>
        <dbReference type="SAM" id="MobiDB-lite"/>
    </source>
</evidence>
<dbReference type="Gene3D" id="3.30.70.1390">
    <property type="entry name" value="ROC domain from the Parkinson's disease-associated leucine-rich repeat kinase 2"/>
    <property type="match status" value="1"/>
</dbReference>
<protein>
    <submittedName>
        <fullName evidence="9">Uncharacterized protein</fullName>
    </submittedName>
</protein>
<gene>
    <name evidence="9" type="ORF">C0Q70_16291</name>
</gene>
<dbReference type="Gene3D" id="3.40.50.10140">
    <property type="entry name" value="Toll/interleukin-1 receptor homology (TIR) domain"/>
    <property type="match status" value="1"/>
</dbReference>
<keyword evidence="2" id="KW-0677">Repeat</keyword>
<sequence>MHAVRDGATFGNGIVFGDQPLLVGQKVCLKMGCVFTWSGALRIGVTTHNPARLAVEQLPKYVYPDLTSKEGFWARAVPEKMVSSGCRVMVYLTSSGHMQIFINGQHMGVLLTDLPTNQTLWLLMDIYGNTTSLMFVEPGGPGGLEEEYNYAIASNIVQELLLQSRQQETAGSDTKISGLHSSASILNTGLCPLHSSVPSSSLSTPKTNKKNTSSLPHQTLDKRLEECMPEFSPQVPERVVTLVHEMLNTFLSRKESGVTEDSRKQPLQKDKTVVLNIWDFAGQAAYYTTHQVFLTSRAVYVIVFNLCDDFIFPSEDDDQNENELSTLEYMDFWMRSIHAHAAENTSDDVDNTTLSPPIFVVGTHRNSLHENPEVQAEMVDEKFSELREFLADKPYTRHLVTPFYAVENSLPYGEDLQIMQLKEDIERVAGQQPYMGEQMPIRWLRFEQELTEKADSGTNYASLNQVREMARNHGVNTDEEFHTMLAFYHDLGLLIHYAATDDSTAMPDDVLANTVVLCPQWLAQAFKHIVLDRRPNDLWDLQAECWERLERSGILDKTLLPSLLPGSAAEHAVLLRLMEKLDLLCPTAATQDSQEENSNYIIPMRLSICHNTRSMYMQTMEDAVLYLDFNGFLPDGLFFRILNRTFRWSQTLGGRDQCLSRDVARFYLDSNHDLVLHMSQRHLHRVKVVIMFVGQQEATSPRRTGRPQPAACALVRNFLESTLADLRHLWMKRIAYQVCVVCPCKRVCELHKTEGCNEENCLHFLHLDECLASKVVCCEHRRVKTDGVRSWFPEPQNLGFQAPIVPVVQLEESYGNIEKQIQGLPLWMKSAAKLLNSGDENQDWMALARLLEYKASRIERLTEDANPALAFLMDWVVSNGNTTMAVDLLTSCLQQLGRDDVIMLIQRARENEGPAPQVFLSYQWEAQDQVRSIRDHLERLGYSCWMDVGQMGGGDHLRAKIEEGLRNCKVVVACLSARYVASQLCSRELCLADLLQKPIVPVMLHPLPWPPPGAVALCLAHLVYINMQGVGGHGGSGIHADLQDKYAEIVQRVAMYATPTLTPYVRLSKLTSGIQRQLSQSSDTSETGSEEPVTYRYPSEGSFSERIPQYMHDPSEPSMDVLLSRISESEVAAPMRQVPTANVTKCTVCTVL</sequence>
<feature type="domain" description="TIR" evidence="7">
    <location>
        <begin position="914"/>
        <end position="1031"/>
    </location>
</feature>
<dbReference type="Gene3D" id="1.10.533.10">
    <property type="entry name" value="Death Domain, Fas"/>
    <property type="match status" value="1"/>
</dbReference>
<dbReference type="InterPro" id="IPR035897">
    <property type="entry name" value="Toll_tir_struct_dom_sf"/>
</dbReference>
<dbReference type="InterPro" id="IPR027417">
    <property type="entry name" value="P-loop_NTPase"/>
</dbReference>
<evidence type="ECO:0000259" key="6">
    <source>
        <dbReference type="PROSITE" id="PS50017"/>
    </source>
</evidence>
<dbReference type="FunFam" id="2.60.120.920:FF:000005">
    <property type="entry name" value="Putative E3 ubiquitin-protein ligase NEURL1B"/>
    <property type="match status" value="1"/>
</dbReference>
<organism evidence="9 10">
    <name type="scientific">Pomacea canaliculata</name>
    <name type="common">Golden apple snail</name>
    <dbReference type="NCBI Taxonomy" id="400727"/>
    <lineage>
        <taxon>Eukaryota</taxon>
        <taxon>Metazoa</taxon>
        <taxon>Spiralia</taxon>
        <taxon>Lophotrochozoa</taxon>
        <taxon>Mollusca</taxon>
        <taxon>Gastropoda</taxon>
        <taxon>Caenogastropoda</taxon>
        <taxon>Architaenioglossa</taxon>
        <taxon>Ampullarioidea</taxon>
        <taxon>Ampullariidae</taxon>
        <taxon>Pomacea</taxon>
    </lineage>
</organism>
<evidence type="ECO:0000256" key="3">
    <source>
        <dbReference type="ARBA" id="ARBA00022771"/>
    </source>
</evidence>
<dbReference type="InterPro" id="IPR000157">
    <property type="entry name" value="TIR_dom"/>
</dbReference>
<name>A0A2T7NPD1_POMCA</name>
<dbReference type="InterPro" id="IPR000488">
    <property type="entry name" value="Death_dom"/>
</dbReference>
<dbReference type="GO" id="GO:0007165">
    <property type="term" value="P:signal transduction"/>
    <property type="evidence" value="ECO:0007669"/>
    <property type="project" value="InterPro"/>
</dbReference>
<dbReference type="SUPFAM" id="SSF52200">
    <property type="entry name" value="Toll/Interleukin receptor TIR domain"/>
    <property type="match status" value="1"/>
</dbReference>
<feature type="compositionally biased region" description="Polar residues" evidence="5">
    <location>
        <begin position="1076"/>
        <end position="1087"/>
    </location>
</feature>
<keyword evidence="4" id="KW-0862">Zinc</keyword>
<dbReference type="InterPro" id="IPR032171">
    <property type="entry name" value="COR-A"/>
</dbReference>
<evidence type="ECO:0000256" key="4">
    <source>
        <dbReference type="ARBA" id="ARBA00022833"/>
    </source>
</evidence>
<dbReference type="PANTHER" id="PTHR47508:SF4">
    <property type="match status" value="1"/>
</dbReference>
<evidence type="ECO:0000256" key="2">
    <source>
        <dbReference type="ARBA" id="ARBA00022737"/>
    </source>
</evidence>
<dbReference type="Pfam" id="PF13676">
    <property type="entry name" value="TIR_2"/>
    <property type="match status" value="1"/>
</dbReference>
<dbReference type="PROSITE" id="PS51065">
    <property type="entry name" value="NHR"/>
    <property type="match status" value="1"/>
</dbReference>
<evidence type="ECO:0000313" key="10">
    <source>
        <dbReference type="Proteomes" id="UP000245119"/>
    </source>
</evidence>
<dbReference type="PROSITE" id="PS50104">
    <property type="entry name" value="TIR"/>
    <property type="match status" value="1"/>
</dbReference>
<dbReference type="Gene3D" id="1.10.10.10">
    <property type="entry name" value="Winged helix-like DNA-binding domain superfamily/Winged helix DNA-binding domain"/>
    <property type="match status" value="1"/>
</dbReference>
<feature type="region of interest" description="Disordered" evidence="5">
    <location>
        <begin position="1076"/>
        <end position="1100"/>
    </location>
</feature>
<proteinExistence type="predicted"/>
<dbReference type="OrthoDB" id="6078042at2759"/>
<dbReference type="GO" id="GO:0008270">
    <property type="term" value="F:zinc ion binding"/>
    <property type="evidence" value="ECO:0007669"/>
    <property type="project" value="UniProtKB-KW"/>
</dbReference>
<dbReference type="Pfam" id="PF00531">
    <property type="entry name" value="Death"/>
    <property type="match status" value="1"/>
</dbReference>
<comment type="caution">
    <text evidence="9">The sequence shown here is derived from an EMBL/GenBank/DDBJ whole genome shotgun (WGS) entry which is preliminary data.</text>
</comment>
<dbReference type="SMART" id="SM00588">
    <property type="entry name" value="NEUZ"/>
    <property type="match status" value="1"/>
</dbReference>
<evidence type="ECO:0000259" key="7">
    <source>
        <dbReference type="PROSITE" id="PS50104"/>
    </source>
</evidence>
<feature type="region of interest" description="Disordered" evidence="5">
    <location>
        <begin position="197"/>
        <end position="216"/>
    </location>
</feature>
<dbReference type="Gene3D" id="3.40.50.300">
    <property type="entry name" value="P-loop containing nucleotide triphosphate hydrolases"/>
    <property type="match status" value="1"/>
</dbReference>
<dbReference type="AlphaFoldDB" id="A0A2T7NPD1"/>
<dbReference type="SMART" id="SM00005">
    <property type="entry name" value="DEATH"/>
    <property type="match status" value="1"/>
</dbReference>
<dbReference type="InterPro" id="IPR043136">
    <property type="entry name" value="B30.2/SPRY_sf"/>
</dbReference>
<keyword evidence="1" id="KW-0479">Metal-binding</keyword>
<dbReference type="SUPFAM" id="SSF52540">
    <property type="entry name" value="P-loop containing nucleoside triphosphate hydrolases"/>
    <property type="match status" value="1"/>
</dbReference>
<dbReference type="Pfam" id="PF08477">
    <property type="entry name" value="Roc"/>
    <property type="match status" value="1"/>
</dbReference>
<dbReference type="InterPro" id="IPR036388">
    <property type="entry name" value="WH-like_DNA-bd_sf"/>
</dbReference>
<dbReference type="PROSITE" id="PS50017">
    <property type="entry name" value="DEATH_DOMAIN"/>
    <property type="match status" value="1"/>
</dbReference>
<keyword evidence="3" id="KW-0863">Zinc-finger</keyword>
<reference evidence="9 10" key="1">
    <citation type="submission" date="2018-04" db="EMBL/GenBank/DDBJ databases">
        <title>The genome of golden apple snail Pomacea canaliculata provides insight into stress tolerance and invasive adaptation.</title>
        <authorList>
            <person name="Liu C."/>
            <person name="Liu B."/>
            <person name="Ren Y."/>
            <person name="Zhang Y."/>
            <person name="Wang H."/>
            <person name="Li S."/>
            <person name="Jiang F."/>
            <person name="Yin L."/>
            <person name="Zhang G."/>
            <person name="Qian W."/>
            <person name="Fan W."/>
        </authorList>
    </citation>
    <scope>NUCLEOTIDE SEQUENCE [LARGE SCALE GENOMIC DNA]</scope>
    <source>
        <strain evidence="9">SZHN2017</strain>
        <tissue evidence="9">Muscle</tissue>
    </source>
</reference>
<dbReference type="InterPro" id="IPR006573">
    <property type="entry name" value="NHR_dom"/>
</dbReference>